<organism evidence="1 2">
    <name type="scientific">Woeseia oceani</name>
    <dbReference type="NCBI Taxonomy" id="1548547"/>
    <lineage>
        <taxon>Bacteria</taxon>
        <taxon>Pseudomonadati</taxon>
        <taxon>Pseudomonadota</taxon>
        <taxon>Gammaproteobacteria</taxon>
        <taxon>Woeseiales</taxon>
        <taxon>Woeseiaceae</taxon>
        <taxon>Woeseia</taxon>
    </lineage>
</organism>
<sequence length="84" mass="9186">MLVSFSKSNWPASRTLESGQGKKFRRILEQSGRIRKAAPLSHNAAPAHTAAAGADCAELVRGTIEPVWPYCTTIGSHRPDGQWR</sequence>
<gene>
    <name evidence="1" type="ORF">BA177_14055</name>
</gene>
<dbReference type="EMBL" id="CP016268">
    <property type="protein sequence ID" value="ANO52167.1"/>
    <property type="molecule type" value="Genomic_DNA"/>
</dbReference>
<dbReference type="STRING" id="1548547.BA177_14055"/>
<reference evidence="1 2" key="1">
    <citation type="submission" date="2016-06" db="EMBL/GenBank/DDBJ databases">
        <title>Complete genome sequence of a deep-branching marine Gamma Proteobacterium Woeseia oceani type strain XK5.</title>
        <authorList>
            <person name="Mu D."/>
            <person name="Du Z."/>
        </authorList>
    </citation>
    <scope>NUCLEOTIDE SEQUENCE [LARGE SCALE GENOMIC DNA]</scope>
    <source>
        <strain evidence="1 2">XK5</strain>
    </source>
</reference>
<accession>A0A193LI36</accession>
<evidence type="ECO:0000313" key="1">
    <source>
        <dbReference type="EMBL" id="ANO52167.1"/>
    </source>
</evidence>
<dbReference type="AlphaFoldDB" id="A0A193LI36"/>
<dbReference type="Proteomes" id="UP000092695">
    <property type="component" value="Chromosome"/>
</dbReference>
<evidence type="ECO:0000313" key="2">
    <source>
        <dbReference type="Proteomes" id="UP000092695"/>
    </source>
</evidence>
<protein>
    <submittedName>
        <fullName evidence="1">Uncharacterized protein</fullName>
    </submittedName>
</protein>
<keyword evidence="2" id="KW-1185">Reference proteome</keyword>
<dbReference type="KEGG" id="woc:BA177_14055"/>
<proteinExistence type="predicted"/>
<name>A0A193LI36_9GAMM</name>